<dbReference type="PANTHER" id="PTHR21240:SF19">
    <property type="entry name" value="CATALYTIC_ HYDROLASE"/>
    <property type="match status" value="1"/>
</dbReference>
<sequence length="283" mass="31396">MVIDFRVRPPLKGFEKMSILGPQKGFELFPFNYEDTEEVESARQMSMPLFFKEMEEAGIDMGVVLPRNTAIGWGGVSNEEVAAGAAEYPDKLIGFGAVDVSGGIRQAVEEVEHAVAELGLKGIVVEPGCMSPALYPDSNKLYPVYDRCEELGVPVVVSQSMLLGPDMSYAQPECVQRAAKDFPSCKFIIAHAGYPWVEAAAAVACVTENVYLIPDLYMNMERVPGSDMFARGIHFTHGKRFLFGSAYPVRGMKQSMKEIQRFQLPEDLYRKFTWENAAELLGL</sequence>
<dbReference type="GO" id="GO:0016831">
    <property type="term" value="F:carboxy-lyase activity"/>
    <property type="evidence" value="ECO:0007669"/>
    <property type="project" value="InterPro"/>
</dbReference>
<dbReference type="GO" id="GO:0016787">
    <property type="term" value="F:hydrolase activity"/>
    <property type="evidence" value="ECO:0007669"/>
    <property type="project" value="InterPro"/>
</dbReference>
<accession>A0A921AYQ1</accession>
<dbReference type="PANTHER" id="PTHR21240">
    <property type="entry name" value="2-AMINO-3-CARBOXYLMUCONATE-6-SEMIALDEHYDE DECARBOXYLASE"/>
    <property type="match status" value="1"/>
</dbReference>
<dbReference type="Gene3D" id="3.20.20.140">
    <property type="entry name" value="Metal-dependent hydrolases"/>
    <property type="match status" value="1"/>
</dbReference>
<protein>
    <submittedName>
        <fullName evidence="3">Amidohydrolase family protein</fullName>
    </submittedName>
</protein>
<reference evidence="3" key="2">
    <citation type="submission" date="2021-09" db="EMBL/GenBank/DDBJ databases">
        <authorList>
            <person name="Gilroy R."/>
        </authorList>
    </citation>
    <scope>NUCLEOTIDE SEQUENCE</scope>
    <source>
        <strain evidence="3">ChiGjej2B2-19336</strain>
    </source>
</reference>
<evidence type="ECO:0000259" key="2">
    <source>
        <dbReference type="Pfam" id="PF04909"/>
    </source>
</evidence>
<evidence type="ECO:0000313" key="3">
    <source>
        <dbReference type="EMBL" id="HJD98324.1"/>
    </source>
</evidence>
<evidence type="ECO:0000313" key="4">
    <source>
        <dbReference type="Proteomes" id="UP000698963"/>
    </source>
</evidence>
<dbReference type="SUPFAM" id="SSF51556">
    <property type="entry name" value="Metallo-dependent hydrolases"/>
    <property type="match status" value="1"/>
</dbReference>
<dbReference type="InterPro" id="IPR032466">
    <property type="entry name" value="Metal_Hydrolase"/>
</dbReference>
<dbReference type="EMBL" id="DYZA01000244">
    <property type="protein sequence ID" value="HJD98324.1"/>
    <property type="molecule type" value="Genomic_DNA"/>
</dbReference>
<gene>
    <name evidence="3" type="ORF">K8W16_11860</name>
</gene>
<dbReference type="Proteomes" id="UP000698963">
    <property type="component" value="Unassembled WGS sequence"/>
</dbReference>
<dbReference type="Pfam" id="PF04909">
    <property type="entry name" value="Amidohydro_2"/>
    <property type="match status" value="1"/>
</dbReference>
<dbReference type="AlphaFoldDB" id="A0A921AYQ1"/>
<organism evidence="3 4">
    <name type="scientific">Mailhella massiliensis</name>
    <dbReference type="NCBI Taxonomy" id="1903261"/>
    <lineage>
        <taxon>Bacteria</taxon>
        <taxon>Pseudomonadati</taxon>
        <taxon>Thermodesulfobacteriota</taxon>
        <taxon>Desulfovibrionia</taxon>
        <taxon>Desulfovibrionales</taxon>
        <taxon>Desulfovibrionaceae</taxon>
        <taxon>Mailhella</taxon>
    </lineage>
</organism>
<dbReference type="InterPro" id="IPR032465">
    <property type="entry name" value="ACMSD"/>
</dbReference>
<name>A0A921AYQ1_9BACT</name>
<dbReference type="RefSeq" id="WP_304124106.1">
    <property type="nucleotide sequence ID" value="NZ_DYZA01000244.1"/>
</dbReference>
<feature type="domain" description="Amidohydrolase-related" evidence="2">
    <location>
        <begin position="68"/>
        <end position="283"/>
    </location>
</feature>
<keyword evidence="1" id="KW-0456">Lyase</keyword>
<reference evidence="3" key="1">
    <citation type="journal article" date="2021" name="PeerJ">
        <title>Extensive microbial diversity within the chicken gut microbiome revealed by metagenomics and culture.</title>
        <authorList>
            <person name="Gilroy R."/>
            <person name="Ravi A."/>
            <person name="Getino M."/>
            <person name="Pursley I."/>
            <person name="Horton D.L."/>
            <person name="Alikhan N.F."/>
            <person name="Baker D."/>
            <person name="Gharbi K."/>
            <person name="Hall N."/>
            <person name="Watson M."/>
            <person name="Adriaenssens E.M."/>
            <person name="Foster-Nyarko E."/>
            <person name="Jarju S."/>
            <person name="Secka A."/>
            <person name="Antonio M."/>
            <person name="Oren A."/>
            <person name="Chaudhuri R.R."/>
            <person name="La Ragione R."/>
            <person name="Hildebrand F."/>
            <person name="Pallen M.J."/>
        </authorList>
    </citation>
    <scope>NUCLEOTIDE SEQUENCE</scope>
    <source>
        <strain evidence="3">ChiGjej2B2-19336</strain>
    </source>
</reference>
<comment type="caution">
    <text evidence="3">The sequence shown here is derived from an EMBL/GenBank/DDBJ whole genome shotgun (WGS) entry which is preliminary data.</text>
</comment>
<dbReference type="CDD" id="cd01292">
    <property type="entry name" value="metallo-dependent_hydrolases"/>
    <property type="match status" value="1"/>
</dbReference>
<dbReference type="InterPro" id="IPR006680">
    <property type="entry name" value="Amidohydro-rel"/>
</dbReference>
<evidence type="ECO:0000256" key="1">
    <source>
        <dbReference type="ARBA" id="ARBA00023239"/>
    </source>
</evidence>
<proteinExistence type="predicted"/>